<feature type="transmembrane region" description="Helical" evidence="2">
    <location>
        <begin position="93"/>
        <end position="117"/>
    </location>
</feature>
<comment type="caution">
    <text evidence="3">The sequence shown here is derived from an EMBL/GenBank/DDBJ whole genome shotgun (WGS) entry which is preliminary data.</text>
</comment>
<dbReference type="RefSeq" id="WP_132417891.1">
    <property type="nucleotide sequence ID" value="NZ_SKFG01000008.1"/>
</dbReference>
<dbReference type="InterPro" id="IPR006750">
    <property type="entry name" value="YdcZ"/>
</dbReference>
<sequence length="181" mass="19464">MNHLFLLLLVLVSGMGVSVQSGVNGELGKRIGTIEGAFTSFLIGLIALTLIMLFTGKGNITDIFVVPKWMLLGGILGAFFVVCNVLAVPKLGVGITVISVIVGQIIMSLVIDHFGWFGRMPVPFNWQRALGAVLLFAALFLIFRSTPSTNSTASNQKPLKENHQYEQSVATATIEESTPSK</sequence>
<feature type="transmembrane region" description="Helical" evidence="2">
    <location>
        <begin position="37"/>
        <end position="56"/>
    </location>
</feature>
<dbReference type="PANTHER" id="PTHR34821">
    <property type="entry name" value="INNER MEMBRANE PROTEIN YDCZ"/>
    <property type="match status" value="1"/>
</dbReference>
<evidence type="ECO:0000256" key="1">
    <source>
        <dbReference type="SAM" id="MobiDB-lite"/>
    </source>
</evidence>
<evidence type="ECO:0000313" key="3">
    <source>
        <dbReference type="EMBL" id="TCZ77808.1"/>
    </source>
</evidence>
<keyword evidence="2" id="KW-0472">Membrane</keyword>
<feature type="transmembrane region" description="Helical" evidence="2">
    <location>
        <begin position="68"/>
        <end position="87"/>
    </location>
</feature>
<feature type="region of interest" description="Disordered" evidence="1">
    <location>
        <begin position="149"/>
        <end position="181"/>
    </location>
</feature>
<keyword evidence="2" id="KW-1133">Transmembrane helix</keyword>
<evidence type="ECO:0000313" key="4">
    <source>
        <dbReference type="Proteomes" id="UP000295418"/>
    </source>
</evidence>
<feature type="transmembrane region" description="Helical" evidence="2">
    <location>
        <begin position="129"/>
        <end position="146"/>
    </location>
</feature>
<proteinExistence type="predicted"/>
<gene>
    <name evidence="3" type="ORF">E0485_10050</name>
</gene>
<dbReference type="AlphaFoldDB" id="A0A4R4EHZ6"/>
<feature type="compositionally biased region" description="Polar residues" evidence="1">
    <location>
        <begin position="165"/>
        <end position="181"/>
    </location>
</feature>
<evidence type="ECO:0000256" key="2">
    <source>
        <dbReference type="SAM" id="Phobius"/>
    </source>
</evidence>
<dbReference type="GO" id="GO:0005886">
    <property type="term" value="C:plasma membrane"/>
    <property type="evidence" value="ECO:0007669"/>
    <property type="project" value="TreeGrafter"/>
</dbReference>
<name>A0A4R4EHZ6_9BACL</name>
<organism evidence="3 4">
    <name type="scientific">Paenibacillus albiflavus</name>
    <dbReference type="NCBI Taxonomy" id="2545760"/>
    <lineage>
        <taxon>Bacteria</taxon>
        <taxon>Bacillati</taxon>
        <taxon>Bacillota</taxon>
        <taxon>Bacilli</taxon>
        <taxon>Bacillales</taxon>
        <taxon>Paenibacillaceae</taxon>
        <taxon>Paenibacillus</taxon>
    </lineage>
</organism>
<keyword evidence="4" id="KW-1185">Reference proteome</keyword>
<dbReference type="Pfam" id="PF04657">
    <property type="entry name" value="DMT_YdcZ"/>
    <property type="match status" value="1"/>
</dbReference>
<keyword evidence="2" id="KW-0812">Transmembrane</keyword>
<protein>
    <submittedName>
        <fullName evidence="3">DMT family transporter</fullName>
    </submittedName>
</protein>
<dbReference type="Proteomes" id="UP000295418">
    <property type="component" value="Unassembled WGS sequence"/>
</dbReference>
<dbReference type="EMBL" id="SKFG01000008">
    <property type="protein sequence ID" value="TCZ77808.1"/>
    <property type="molecule type" value="Genomic_DNA"/>
</dbReference>
<accession>A0A4R4EHZ6</accession>
<dbReference type="OrthoDB" id="7864805at2"/>
<reference evidence="3 4" key="1">
    <citation type="submission" date="2019-03" db="EMBL/GenBank/DDBJ databases">
        <authorList>
            <person name="Kim M.K.M."/>
        </authorList>
    </citation>
    <scope>NUCLEOTIDE SEQUENCE [LARGE SCALE GENOMIC DNA]</scope>
    <source>
        <strain evidence="3 4">18JY21-1</strain>
    </source>
</reference>
<dbReference type="PANTHER" id="PTHR34821:SF2">
    <property type="entry name" value="INNER MEMBRANE PROTEIN YDCZ"/>
    <property type="match status" value="1"/>
</dbReference>